<evidence type="ECO:0000313" key="3">
    <source>
        <dbReference type="Proteomes" id="UP000324222"/>
    </source>
</evidence>
<sequence length="122" mass="13057">MISSLFTENSLREEHRRTKSGWDGTGPRAARVQPGGGRTRHCHTPSCKSQKTQTTFSLSAVSDAYLRSTSSLGWPCLMLEQPLAWAREQNAPLLLTLAGLVEGSVVLIGKVGLAPVPGRATG</sequence>
<comment type="caution">
    <text evidence="2">The sequence shown here is derived from an EMBL/GenBank/DDBJ whole genome shotgun (WGS) entry which is preliminary data.</text>
</comment>
<dbReference type="AlphaFoldDB" id="A0A5B7G5G1"/>
<dbReference type="Proteomes" id="UP000324222">
    <property type="component" value="Unassembled WGS sequence"/>
</dbReference>
<organism evidence="2 3">
    <name type="scientific">Portunus trituberculatus</name>
    <name type="common">Swimming crab</name>
    <name type="synonym">Neptunus trituberculatus</name>
    <dbReference type="NCBI Taxonomy" id="210409"/>
    <lineage>
        <taxon>Eukaryota</taxon>
        <taxon>Metazoa</taxon>
        <taxon>Ecdysozoa</taxon>
        <taxon>Arthropoda</taxon>
        <taxon>Crustacea</taxon>
        <taxon>Multicrustacea</taxon>
        <taxon>Malacostraca</taxon>
        <taxon>Eumalacostraca</taxon>
        <taxon>Eucarida</taxon>
        <taxon>Decapoda</taxon>
        <taxon>Pleocyemata</taxon>
        <taxon>Brachyura</taxon>
        <taxon>Eubrachyura</taxon>
        <taxon>Portunoidea</taxon>
        <taxon>Portunidae</taxon>
        <taxon>Portuninae</taxon>
        <taxon>Portunus</taxon>
    </lineage>
</organism>
<proteinExistence type="predicted"/>
<evidence type="ECO:0000256" key="1">
    <source>
        <dbReference type="SAM" id="MobiDB-lite"/>
    </source>
</evidence>
<keyword evidence="3" id="KW-1185">Reference proteome</keyword>
<reference evidence="2 3" key="1">
    <citation type="submission" date="2019-05" db="EMBL/GenBank/DDBJ databases">
        <title>Another draft genome of Portunus trituberculatus and its Hox gene families provides insights of decapod evolution.</title>
        <authorList>
            <person name="Jeong J.-H."/>
            <person name="Song I."/>
            <person name="Kim S."/>
            <person name="Choi T."/>
            <person name="Kim D."/>
            <person name="Ryu S."/>
            <person name="Kim W."/>
        </authorList>
    </citation>
    <scope>NUCLEOTIDE SEQUENCE [LARGE SCALE GENOMIC DNA]</scope>
    <source>
        <tissue evidence="2">Muscle</tissue>
    </source>
</reference>
<gene>
    <name evidence="2" type="ORF">E2C01_045586</name>
</gene>
<dbReference type="EMBL" id="VSRR010010373">
    <property type="protein sequence ID" value="MPC51734.1"/>
    <property type="molecule type" value="Genomic_DNA"/>
</dbReference>
<name>A0A5B7G5G1_PORTR</name>
<feature type="region of interest" description="Disordered" evidence="1">
    <location>
        <begin position="1"/>
        <end position="49"/>
    </location>
</feature>
<evidence type="ECO:0000313" key="2">
    <source>
        <dbReference type="EMBL" id="MPC51734.1"/>
    </source>
</evidence>
<accession>A0A5B7G5G1</accession>
<protein>
    <submittedName>
        <fullName evidence="2">Uncharacterized protein</fullName>
    </submittedName>
</protein>